<feature type="region of interest" description="Disordered" evidence="3">
    <location>
        <begin position="1"/>
        <end position="22"/>
    </location>
</feature>
<gene>
    <name evidence="4" type="ORF">Bequi_00750</name>
</gene>
<proteinExistence type="inferred from homology"/>
<dbReference type="InterPro" id="IPR003735">
    <property type="entry name" value="Metal_Tscrpt_repr"/>
</dbReference>
<evidence type="ECO:0000313" key="5">
    <source>
        <dbReference type="Proteomes" id="UP001203761"/>
    </source>
</evidence>
<feature type="compositionally biased region" description="Polar residues" evidence="3">
    <location>
        <begin position="1"/>
        <end position="13"/>
    </location>
</feature>
<keyword evidence="2" id="KW-0186">Copper</keyword>
<reference evidence="4" key="1">
    <citation type="submission" date="2022-02" db="EMBL/GenBank/DDBJ databases">
        <authorList>
            <person name="Lee M."/>
            <person name="Kim S.-J."/>
            <person name="Jung M.-Y."/>
        </authorList>
    </citation>
    <scope>NUCLEOTIDE SEQUENCE</scope>
    <source>
        <strain evidence="4">JHP9</strain>
    </source>
</reference>
<comment type="caution">
    <text evidence="4">The sequence shown here is derived from an EMBL/GenBank/DDBJ whole genome shotgun (WGS) entry which is preliminary data.</text>
</comment>
<dbReference type="Gene3D" id="1.20.58.1000">
    <property type="entry name" value="Metal-sensitive repressor, helix protomer"/>
    <property type="match status" value="1"/>
</dbReference>
<organism evidence="4 5">
    <name type="scientific">Brachybacterium equifaecis</name>
    <dbReference type="NCBI Taxonomy" id="2910770"/>
    <lineage>
        <taxon>Bacteria</taxon>
        <taxon>Bacillati</taxon>
        <taxon>Actinomycetota</taxon>
        <taxon>Actinomycetes</taxon>
        <taxon>Micrococcales</taxon>
        <taxon>Dermabacteraceae</taxon>
        <taxon>Brachybacterium</taxon>
    </lineage>
</organism>
<dbReference type="EMBL" id="JAKNCJ010000001">
    <property type="protein sequence ID" value="MCL6421926.1"/>
    <property type="molecule type" value="Genomic_DNA"/>
</dbReference>
<sequence>MTTTPDISISSAEGQACHSGPHGYIQDKPRYLNRLKRIEGQARGISRMVEEDVYCIDILTQISALSSALENVALGLLDDHLRHCVLDAAREGGDEAEAKLKEAFEAIKRLVKS</sequence>
<dbReference type="CDD" id="cd10148">
    <property type="entry name" value="CsoR-like_DUF156"/>
    <property type="match status" value="1"/>
</dbReference>
<evidence type="ECO:0000313" key="4">
    <source>
        <dbReference type="EMBL" id="MCL6421926.1"/>
    </source>
</evidence>
<evidence type="ECO:0000256" key="2">
    <source>
        <dbReference type="ARBA" id="ARBA00023008"/>
    </source>
</evidence>
<keyword evidence="5" id="KW-1185">Reference proteome</keyword>
<name>A0ABT0QWB6_9MICO</name>
<accession>A0ABT0QWB6</accession>
<evidence type="ECO:0000256" key="1">
    <source>
        <dbReference type="ARBA" id="ARBA00005428"/>
    </source>
</evidence>
<dbReference type="RefSeq" id="WP_249736076.1">
    <property type="nucleotide sequence ID" value="NZ_JAKNCJ010000001.1"/>
</dbReference>
<dbReference type="InterPro" id="IPR038390">
    <property type="entry name" value="Metal_Tscrpt_repr_sf"/>
</dbReference>
<evidence type="ECO:0000256" key="3">
    <source>
        <dbReference type="SAM" id="MobiDB-lite"/>
    </source>
</evidence>
<comment type="similarity">
    <text evidence="1">Belongs to the CsoR family.</text>
</comment>
<protein>
    <submittedName>
        <fullName evidence="4">Metal-sensitive transcriptional regulator</fullName>
    </submittedName>
</protein>
<dbReference type="PANTHER" id="PTHR33677:SF3">
    <property type="entry name" value="COPPER-SENSING TRANSCRIPTIONAL REPRESSOR RICR"/>
    <property type="match status" value="1"/>
</dbReference>
<dbReference type="Proteomes" id="UP001203761">
    <property type="component" value="Unassembled WGS sequence"/>
</dbReference>
<dbReference type="PANTHER" id="PTHR33677">
    <property type="entry name" value="TRANSCRIPTIONAL REPRESSOR FRMR-RELATED"/>
    <property type="match status" value="1"/>
</dbReference>
<dbReference type="Pfam" id="PF02583">
    <property type="entry name" value="Trns_repr_metal"/>
    <property type="match status" value="1"/>
</dbReference>